<keyword evidence="3" id="KW-1185">Reference proteome</keyword>
<dbReference type="Proteomes" id="UP000321079">
    <property type="component" value="Unassembled WGS sequence"/>
</dbReference>
<dbReference type="EMBL" id="BJVA01000014">
    <property type="protein sequence ID" value="GEK96923.1"/>
    <property type="molecule type" value="Genomic_DNA"/>
</dbReference>
<proteinExistence type="predicted"/>
<comment type="caution">
    <text evidence="2">The sequence shown here is derived from an EMBL/GenBank/DDBJ whole genome shotgun (WGS) entry which is preliminary data.</text>
</comment>
<name>A0A511BBC6_9PROT</name>
<sequence length="60" mass="6845">MKLSKLARISDGRAGSDRANMPRRDKRLCIKLLGQSLIDRNFNRQLIEIYIRAGIVTSSQ</sequence>
<feature type="compositionally biased region" description="Basic and acidic residues" evidence="1">
    <location>
        <begin position="8"/>
        <end position="20"/>
    </location>
</feature>
<protein>
    <submittedName>
        <fullName evidence="2">Uncharacterized protein</fullName>
    </submittedName>
</protein>
<organism evidence="2 3">
    <name type="scientific">Gluconobacter kanchanaburiensis NBRC 103587</name>
    <dbReference type="NCBI Taxonomy" id="1307948"/>
    <lineage>
        <taxon>Bacteria</taxon>
        <taxon>Pseudomonadati</taxon>
        <taxon>Pseudomonadota</taxon>
        <taxon>Alphaproteobacteria</taxon>
        <taxon>Acetobacterales</taxon>
        <taxon>Acetobacteraceae</taxon>
        <taxon>Gluconobacter</taxon>
    </lineage>
</organism>
<dbReference type="AlphaFoldDB" id="A0A511BBC6"/>
<accession>A0A511BBC6</accession>
<evidence type="ECO:0000313" key="3">
    <source>
        <dbReference type="Proteomes" id="UP000321079"/>
    </source>
</evidence>
<feature type="region of interest" description="Disordered" evidence="1">
    <location>
        <begin position="1"/>
        <end position="20"/>
    </location>
</feature>
<reference evidence="2 3" key="1">
    <citation type="submission" date="2019-07" db="EMBL/GenBank/DDBJ databases">
        <title>Whole genome shotgun sequence of Gluconobacter kanchanaburiensis NBRC 103587.</title>
        <authorList>
            <person name="Hosoyama A."/>
            <person name="Uohara A."/>
            <person name="Ohji S."/>
            <person name="Ichikawa N."/>
        </authorList>
    </citation>
    <scope>NUCLEOTIDE SEQUENCE [LARGE SCALE GENOMIC DNA]</scope>
    <source>
        <strain evidence="2 3">NBRC 103587</strain>
    </source>
</reference>
<gene>
    <name evidence="2" type="ORF">GKA01_21200</name>
</gene>
<evidence type="ECO:0000256" key="1">
    <source>
        <dbReference type="SAM" id="MobiDB-lite"/>
    </source>
</evidence>
<evidence type="ECO:0000313" key="2">
    <source>
        <dbReference type="EMBL" id="GEK96923.1"/>
    </source>
</evidence>